<dbReference type="Pfam" id="PF01019">
    <property type="entry name" value="G_glu_transpept"/>
    <property type="match status" value="1"/>
</dbReference>
<dbReference type="InterPro" id="IPR029055">
    <property type="entry name" value="Ntn_hydrolases_N"/>
</dbReference>
<dbReference type="SUPFAM" id="SSF56235">
    <property type="entry name" value="N-terminal nucleophile aminohydrolases (Ntn hydrolases)"/>
    <property type="match status" value="1"/>
</dbReference>
<dbReference type="PANTHER" id="PTHR43881">
    <property type="entry name" value="GAMMA-GLUTAMYLTRANSPEPTIDASE (AFU_ORTHOLOGUE AFUA_4G13580)"/>
    <property type="match status" value="1"/>
</dbReference>
<dbReference type="InterPro" id="IPR052896">
    <property type="entry name" value="GGT-like_enzyme"/>
</dbReference>
<protein>
    <recommendedName>
        <fullName evidence="2">Gamma-glutamyltranspeptidase</fullName>
    </recommendedName>
</protein>
<dbReference type="EMBL" id="BART01040366">
    <property type="protein sequence ID" value="GAH28596.1"/>
    <property type="molecule type" value="Genomic_DNA"/>
</dbReference>
<dbReference type="AlphaFoldDB" id="X1E5Q4"/>
<sequence>MITLEDLENHEATWENTITMEYKGLTLHELPPNGQGLAALIMLGILKNFDLSQFEPDSPQSIHLQIEAMKLAFSDA</sequence>
<evidence type="ECO:0000313" key="1">
    <source>
        <dbReference type="EMBL" id="GAH28596.1"/>
    </source>
</evidence>
<comment type="caution">
    <text evidence="1">The sequence shown here is derived from an EMBL/GenBank/DDBJ whole genome shotgun (WGS) entry which is preliminary data.</text>
</comment>
<reference evidence="1" key="1">
    <citation type="journal article" date="2014" name="Front. Microbiol.">
        <title>High frequency of phylogenetically diverse reductive dehalogenase-homologous genes in deep subseafloor sedimentary metagenomes.</title>
        <authorList>
            <person name="Kawai M."/>
            <person name="Futagami T."/>
            <person name="Toyoda A."/>
            <person name="Takaki Y."/>
            <person name="Nishi S."/>
            <person name="Hori S."/>
            <person name="Arai W."/>
            <person name="Tsubouchi T."/>
            <person name="Morono Y."/>
            <person name="Uchiyama I."/>
            <person name="Ito T."/>
            <person name="Fujiyama A."/>
            <person name="Inagaki F."/>
            <person name="Takami H."/>
        </authorList>
    </citation>
    <scope>NUCLEOTIDE SEQUENCE</scope>
    <source>
        <strain evidence="1">Expedition CK06-06</strain>
    </source>
</reference>
<proteinExistence type="predicted"/>
<dbReference type="InterPro" id="IPR043138">
    <property type="entry name" value="GGT_lsub"/>
</dbReference>
<name>X1E5Q4_9ZZZZ</name>
<evidence type="ECO:0008006" key="2">
    <source>
        <dbReference type="Google" id="ProtNLM"/>
    </source>
</evidence>
<feature type="non-terminal residue" evidence="1">
    <location>
        <position position="76"/>
    </location>
</feature>
<gene>
    <name evidence="1" type="ORF">S01H4_65753</name>
</gene>
<organism evidence="1">
    <name type="scientific">marine sediment metagenome</name>
    <dbReference type="NCBI Taxonomy" id="412755"/>
    <lineage>
        <taxon>unclassified sequences</taxon>
        <taxon>metagenomes</taxon>
        <taxon>ecological metagenomes</taxon>
    </lineage>
</organism>
<accession>X1E5Q4</accession>
<dbReference type="PANTHER" id="PTHR43881:SF1">
    <property type="entry name" value="GAMMA-GLUTAMYLTRANSPEPTIDASE (AFU_ORTHOLOGUE AFUA_4G13580)"/>
    <property type="match status" value="1"/>
</dbReference>
<dbReference type="Gene3D" id="1.10.246.130">
    <property type="match status" value="1"/>
</dbReference>